<protein>
    <submittedName>
        <fullName evidence="2">Uncharacterized protein</fullName>
    </submittedName>
</protein>
<reference evidence="2 3" key="1">
    <citation type="submission" date="2019-08" db="EMBL/GenBank/DDBJ databases">
        <title>Draft genome sequences of two oriental melons (Cucumis melo L. var makuwa).</title>
        <authorList>
            <person name="Kwon S.-Y."/>
        </authorList>
    </citation>
    <scope>NUCLEOTIDE SEQUENCE [LARGE SCALE GENOMIC DNA]</scope>
    <source>
        <strain evidence="3">cv. SW 3</strain>
        <tissue evidence="2">Leaf</tissue>
    </source>
</reference>
<evidence type="ECO:0000313" key="2">
    <source>
        <dbReference type="EMBL" id="KAA0042454.1"/>
    </source>
</evidence>
<feature type="compositionally biased region" description="Basic and acidic residues" evidence="1">
    <location>
        <begin position="274"/>
        <end position="283"/>
    </location>
</feature>
<feature type="region of interest" description="Disordered" evidence="1">
    <location>
        <begin position="229"/>
        <end position="290"/>
    </location>
</feature>
<evidence type="ECO:0000256" key="1">
    <source>
        <dbReference type="SAM" id="MobiDB-lite"/>
    </source>
</evidence>
<dbReference type="OrthoDB" id="1684131at2759"/>
<organism evidence="2 3">
    <name type="scientific">Cucumis melo var. makuwa</name>
    <name type="common">Oriental melon</name>
    <dbReference type="NCBI Taxonomy" id="1194695"/>
    <lineage>
        <taxon>Eukaryota</taxon>
        <taxon>Viridiplantae</taxon>
        <taxon>Streptophyta</taxon>
        <taxon>Embryophyta</taxon>
        <taxon>Tracheophyta</taxon>
        <taxon>Spermatophyta</taxon>
        <taxon>Magnoliopsida</taxon>
        <taxon>eudicotyledons</taxon>
        <taxon>Gunneridae</taxon>
        <taxon>Pentapetalae</taxon>
        <taxon>rosids</taxon>
        <taxon>fabids</taxon>
        <taxon>Cucurbitales</taxon>
        <taxon>Cucurbitaceae</taxon>
        <taxon>Benincaseae</taxon>
        <taxon>Cucumis</taxon>
    </lineage>
</organism>
<comment type="caution">
    <text evidence="2">The sequence shown here is derived from an EMBL/GenBank/DDBJ whole genome shotgun (WGS) entry which is preliminary data.</text>
</comment>
<sequence length="467" mass="51541">MADFRLCSTSRSHSQAGLYHYAHEQNLSLSLPSHTSDWSLCVTTSHLSYTFDQGCHCEAIVKVHGVLPSSRWYSASSRRIQFHRVHVGDSGAVVTPFVQVATYATRNFATLGQLELLPPFTGASIQSLSHFSFRPSSTGQSLPPGMCRFPKKKIGEHPFSRSYGVILPSSFDMVLSSALVYSTCSPVSVWGTTHDYGGTLSRDPYSKASTGMRKACRLVRLNETFENESAHSQVLRKRSPNGDESFAFRPRQSRRATGPGRVRKALMTQGESHGAGKESEGKRGLPSARSSYSLQQTGMAIVFFTGFLVTHVSILTSDISRSRRFGESLEPRDIFGAMELDHFPGVGKAKWGHPSPLSALPRAIDIIRSTEIDFAENQLYPILVGLSPLATSHPRFFSPFPHGTCTLSVIEEYLGLEGGPPFSRKSDQNSNTPRLTGKDRTMGTNLQGYHLLWPDLPTFSQLKFFDP</sequence>
<name>A0A5A7TGB6_CUCMM</name>
<accession>A0A5A7TGB6</accession>
<feature type="region of interest" description="Disordered" evidence="1">
    <location>
        <begin position="419"/>
        <end position="440"/>
    </location>
</feature>
<evidence type="ECO:0000313" key="3">
    <source>
        <dbReference type="Proteomes" id="UP000321393"/>
    </source>
</evidence>
<proteinExistence type="predicted"/>
<gene>
    <name evidence="2" type="ORF">E6C27_scaffold45606G00020</name>
</gene>
<dbReference type="Proteomes" id="UP000321393">
    <property type="component" value="Unassembled WGS sequence"/>
</dbReference>
<dbReference type="AlphaFoldDB" id="A0A5A7TGB6"/>
<dbReference type="EMBL" id="SSTE01015974">
    <property type="protein sequence ID" value="KAA0042454.1"/>
    <property type="molecule type" value="Genomic_DNA"/>
</dbReference>